<evidence type="ECO:0000313" key="9">
    <source>
        <dbReference type="EMBL" id="TJY68369.1"/>
    </source>
</evidence>
<protein>
    <submittedName>
        <fullName evidence="9">SusC/RagA family TonB-linked outer membrane protein</fullName>
    </submittedName>
</protein>
<dbReference type="RefSeq" id="WP_136819234.1">
    <property type="nucleotide sequence ID" value="NZ_BMJX01000001.1"/>
</dbReference>
<name>A0A4V5LYY8_9SPHI</name>
<sequence length="1064" mass="118029">MQLIHKLFIGGFALVTFLPVDMLQARHKMLASSAIYRSEIQDIEIKGVVRFASDGEPVSGANVSIEGVSVAITEDDGSFTIKARSQNVKLVVQYAGYQEKIVFSKVGEESLDILLYEAGYSPLFQTTNQFNRAVNKMSTVGAVEVLDLKKYQWNSTINENASTIFQGKIAGLNAVRRSGTTNTGANLTLRGISSFYGTSQPLLVVDGMLYEDQDYSHQLISNYFESGLANIDLRDVDNITVLKDGSSLYGTKGSNGVIFITTSHADELATHINFGAYTSFNQRPKFLPLMEANDYRSYLSELLRSQGLSSAEIAEQPYFGAEPNTMDYYTYNNNTDWQSVVFDNSISQNYFLKVTGGDNIAKYSLSTGYIQDQGVLVNDEISKYSMRLNGDLQLSKKFTVQSNLSFYYNQHNLRSQGVGSYSSPMHAALVKSPILFANVYGDDGGISPLLSDVDIFNQTNPAVLVSDNTIGNNRSYRFIGNIHFDFKFNDNYALKSIAGLVYDKGRENFFLPEIGVFAENLPTAEVSNQSGTEIRRLFSLFNDTYLHATNRFGVDHLLDTRVGIRVQSNKAEHDYGLGFNSANDDYVNIGAGSNLLRQIRGGFGNWNWMNVYLANNYSYKDRYLFSWDVALDGSSRFGDDPQNNMVKFGQNAFAVNSAVNAAWIVSAENFFQSSAVDLLKLRASFGLSGNDDIGDYAAKSYYLSQNLLGVQGLIRGNIGNPKLQWERAIKTNVGADLSFANERINLSADVYNNQFKDVVTYQGLQAHSGIDVVFLNGASMRNLGVEVGINGRLVHNKNTTFDIGIQLSKYRNEVTSLPDGAFETSYYGGDMITEVGSAANQFYGLQTQGIYSTSEEAASAGLNRQLSDGSLLPFQAGDMHFIDQNGDEIIDARDKVIIGNPNPDWFGAFTTSLTYKSWSFNTVFTYSIGNDVYNAVRRNAESGSNYDNQSIAVVNRWKEEGQLTNVPRANWGDPLNNAEFSDRWIEDGSYLRLRTVNIGYRLPLNKAVLKSVDIYFAANNLFTLSKYLGYDPEFSGNNSIFSQGVDIGMSPQYRMLQLGIRAGF</sequence>
<dbReference type="Pfam" id="PF13715">
    <property type="entry name" value="CarbopepD_reg_2"/>
    <property type="match status" value="1"/>
</dbReference>
<gene>
    <name evidence="9" type="ORF">FAZ19_03700</name>
</gene>
<evidence type="ECO:0000256" key="2">
    <source>
        <dbReference type="ARBA" id="ARBA00022448"/>
    </source>
</evidence>
<evidence type="ECO:0000256" key="3">
    <source>
        <dbReference type="ARBA" id="ARBA00022452"/>
    </source>
</evidence>
<dbReference type="Gene3D" id="2.60.40.1120">
    <property type="entry name" value="Carboxypeptidase-like, regulatory domain"/>
    <property type="match status" value="1"/>
</dbReference>
<dbReference type="AlphaFoldDB" id="A0A4V5LYY8"/>
<dbReference type="Gene3D" id="2.170.130.10">
    <property type="entry name" value="TonB-dependent receptor, plug domain"/>
    <property type="match status" value="1"/>
</dbReference>
<dbReference type="InterPro" id="IPR023996">
    <property type="entry name" value="TonB-dep_OMP_SusC/RagA"/>
</dbReference>
<keyword evidence="5 7" id="KW-0472">Membrane</keyword>
<dbReference type="InterPro" id="IPR037066">
    <property type="entry name" value="Plug_dom_sf"/>
</dbReference>
<evidence type="ECO:0000256" key="6">
    <source>
        <dbReference type="ARBA" id="ARBA00023237"/>
    </source>
</evidence>
<dbReference type="Proteomes" id="UP000309872">
    <property type="component" value="Unassembled WGS sequence"/>
</dbReference>
<keyword evidence="6 7" id="KW-0998">Cell outer membrane</keyword>
<dbReference type="Gene3D" id="2.40.170.20">
    <property type="entry name" value="TonB-dependent receptor, beta-barrel domain"/>
    <property type="match status" value="1"/>
</dbReference>
<comment type="similarity">
    <text evidence="7">Belongs to the TonB-dependent receptor family.</text>
</comment>
<dbReference type="InterPro" id="IPR039426">
    <property type="entry name" value="TonB-dep_rcpt-like"/>
</dbReference>
<dbReference type="OrthoDB" id="830178at2"/>
<evidence type="ECO:0000256" key="5">
    <source>
        <dbReference type="ARBA" id="ARBA00023136"/>
    </source>
</evidence>
<organism evidence="9 10">
    <name type="scientific">Sphingobacterium alkalisoli</name>
    <dbReference type="NCBI Taxonomy" id="1874115"/>
    <lineage>
        <taxon>Bacteria</taxon>
        <taxon>Pseudomonadati</taxon>
        <taxon>Bacteroidota</taxon>
        <taxon>Sphingobacteriia</taxon>
        <taxon>Sphingobacteriales</taxon>
        <taxon>Sphingobacteriaceae</taxon>
        <taxon>Sphingobacterium</taxon>
    </lineage>
</organism>
<proteinExistence type="inferred from homology"/>
<comment type="subcellular location">
    <subcellularLocation>
        <location evidence="1 7">Cell outer membrane</location>
        <topology evidence="1 7">Multi-pass membrane protein</topology>
    </subcellularLocation>
</comment>
<dbReference type="GO" id="GO:0009279">
    <property type="term" value="C:cell outer membrane"/>
    <property type="evidence" value="ECO:0007669"/>
    <property type="project" value="UniProtKB-SubCell"/>
</dbReference>
<dbReference type="SUPFAM" id="SSF56935">
    <property type="entry name" value="Porins"/>
    <property type="match status" value="1"/>
</dbReference>
<reference evidence="9 10" key="1">
    <citation type="submission" date="2019-04" db="EMBL/GenBank/DDBJ databases">
        <title>Sphingobacterium olei sp. nov., isolated from oil-contaminated soil.</title>
        <authorList>
            <person name="Liu B."/>
        </authorList>
    </citation>
    <scope>NUCLEOTIDE SEQUENCE [LARGE SCALE GENOMIC DNA]</scope>
    <source>
        <strain evidence="9 10">Y3L14</strain>
    </source>
</reference>
<evidence type="ECO:0000256" key="7">
    <source>
        <dbReference type="PROSITE-ProRule" id="PRU01360"/>
    </source>
</evidence>
<dbReference type="Pfam" id="PF07715">
    <property type="entry name" value="Plug"/>
    <property type="match status" value="1"/>
</dbReference>
<dbReference type="SUPFAM" id="SSF49464">
    <property type="entry name" value="Carboxypeptidase regulatory domain-like"/>
    <property type="match status" value="1"/>
</dbReference>
<keyword evidence="3 7" id="KW-1134">Transmembrane beta strand</keyword>
<dbReference type="EMBL" id="SUKA01000001">
    <property type="protein sequence ID" value="TJY68369.1"/>
    <property type="molecule type" value="Genomic_DNA"/>
</dbReference>
<keyword evidence="10" id="KW-1185">Reference proteome</keyword>
<comment type="caution">
    <text evidence="9">The sequence shown here is derived from an EMBL/GenBank/DDBJ whole genome shotgun (WGS) entry which is preliminary data.</text>
</comment>
<evidence type="ECO:0000259" key="8">
    <source>
        <dbReference type="Pfam" id="PF07715"/>
    </source>
</evidence>
<dbReference type="InterPro" id="IPR036942">
    <property type="entry name" value="Beta-barrel_TonB_sf"/>
</dbReference>
<accession>A0A4V5LYY8</accession>
<evidence type="ECO:0000256" key="4">
    <source>
        <dbReference type="ARBA" id="ARBA00022692"/>
    </source>
</evidence>
<keyword evidence="4 7" id="KW-0812">Transmembrane</keyword>
<dbReference type="InterPro" id="IPR012910">
    <property type="entry name" value="Plug_dom"/>
</dbReference>
<keyword evidence="2 7" id="KW-0813">Transport</keyword>
<evidence type="ECO:0000256" key="1">
    <source>
        <dbReference type="ARBA" id="ARBA00004571"/>
    </source>
</evidence>
<dbReference type="PROSITE" id="PS52016">
    <property type="entry name" value="TONB_DEPENDENT_REC_3"/>
    <property type="match status" value="1"/>
</dbReference>
<feature type="domain" description="TonB-dependent receptor plug" evidence="8">
    <location>
        <begin position="136"/>
        <end position="257"/>
    </location>
</feature>
<dbReference type="NCBIfam" id="TIGR04056">
    <property type="entry name" value="OMP_RagA_SusC"/>
    <property type="match status" value="1"/>
</dbReference>
<evidence type="ECO:0000313" key="10">
    <source>
        <dbReference type="Proteomes" id="UP000309872"/>
    </source>
</evidence>
<dbReference type="InterPro" id="IPR008969">
    <property type="entry name" value="CarboxyPept-like_regulatory"/>
</dbReference>